<accession>A0A9D2N4H1</accession>
<evidence type="ECO:0000256" key="2">
    <source>
        <dbReference type="ARBA" id="ARBA00022475"/>
    </source>
</evidence>
<dbReference type="PANTHER" id="PTHR12677">
    <property type="entry name" value="GOLGI APPARATUS MEMBRANE PROTEIN TVP38-RELATED"/>
    <property type="match status" value="1"/>
</dbReference>
<protein>
    <recommendedName>
        <fullName evidence="6">TVP38/TMEM64 family membrane protein</fullName>
    </recommendedName>
</protein>
<reference evidence="8" key="2">
    <citation type="submission" date="2021-04" db="EMBL/GenBank/DDBJ databases">
        <authorList>
            <person name="Gilroy R."/>
        </authorList>
    </citation>
    <scope>NUCLEOTIDE SEQUENCE</scope>
    <source>
        <strain evidence="8">ChiSxjej6B18-287</strain>
    </source>
</reference>
<evidence type="ECO:0000313" key="8">
    <source>
        <dbReference type="EMBL" id="HJC09979.1"/>
    </source>
</evidence>
<comment type="caution">
    <text evidence="6">Lacks conserved residue(s) required for the propagation of feature annotation.</text>
</comment>
<evidence type="ECO:0000313" key="9">
    <source>
        <dbReference type="Proteomes" id="UP000823893"/>
    </source>
</evidence>
<comment type="caution">
    <text evidence="8">The sequence shown here is derived from an EMBL/GenBank/DDBJ whole genome shotgun (WGS) entry which is preliminary data.</text>
</comment>
<proteinExistence type="inferred from homology"/>
<reference evidence="8" key="1">
    <citation type="journal article" date="2021" name="PeerJ">
        <title>Extensive microbial diversity within the chicken gut microbiome revealed by metagenomics and culture.</title>
        <authorList>
            <person name="Gilroy R."/>
            <person name="Ravi A."/>
            <person name="Getino M."/>
            <person name="Pursley I."/>
            <person name="Horton D.L."/>
            <person name="Alikhan N.F."/>
            <person name="Baker D."/>
            <person name="Gharbi K."/>
            <person name="Hall N."/>
            <person name="Watson M."/>
            <person name="Adriaenssens E.M."/>
            <person name="Foster-Nyarko E."/>
            <person name="Jarju S."/>
            <person name="Secka A."/>
            <person name="Antonio M."/>
            <person name="Oren A."/>
            <person name="Chaudhuri R.R."/>
            <person name="La Ragione R."/>
            <person name="Hildebrand F."/>
            <person name="Pallen M.J."/>
        </authorList>
    </citation>
    <scope>NUCLEOTIDE SEQUENCE</scope>
    <source>
        <strain evidence="8">ChiSxjej6B18-287</strain>
    </source>
</reference>
<keyword evidence="2 6" id="KW-1003">Cell membrane</keyword>
<feature type="transmembrane region" description="Helical" evidence="6">
    <location>
        <begin position="98"/>
        <end position="122"/>
    </location>
</feature>
<gene>
    <name evidence="8" type="ORF">H9935_04090</name>
</gene>
<evidence type="ECO:0000256" key="6">
    <source>
        <dbReference type="RuleBase" id="RU366058"/>
    </source>
</evidence>
<evidence type="ECO:0000256" key="3">
    <source>
        <dbReference type="ARBA" id="ARBA00022692"/>
    </source>
</evidence>
<keyword evidence="3 6" id="KW-0812">Transmembrane</keyword>
<dbReference type="Pfam" id="PF09335">
    <property type="entry name" value="VTT_dom"/>
    <property type="match status" value="1"/>
</dbReference>
<dbReference type="GO" id="GO:0005886">
    <property type="term" value="C:plasma membrane"/>
    <property type="evidence" value="ECO:0007669"/>
    <property type="project" value="UniProtKB-SubCell"/>
</dbReference>
<organism evidence="8 9">
    <name type="scientific">Candidatus Blautia merdigallinarum</name>
    <dbReference type="NCBI Taxonomy" id="2838495"/>
    <lineage>
        <taxon>Bacteria</taxon>
        <taxon>Bacillati</taxon>
        <taxon>Bacillota</taxon>
        <taxon>Clostridia</taxon>
        <taxon>Lachnospirales</taxon>
        <taxon>Lachnospiraceae</taxon>
        <taxon>Blautia</taxon>
    </lineage>
</organism>
<evidence type="ECO:0000259" key="7">
    <source>
        <dbReference type="Pfam" id="PF09335"/>
    </source>
</evidence>
<evidence type="ECO:0000256" key="4">
    <source>
        <dbReference type="ARBA" id="ARBA00022989"/>
    </source>
</evidence>
<dbReference type="InterPro" id="IPR015414">
    <property type="entry name" value="TMEM64"/>
</dbReference>
<dbReference type="AlphaFoldDB" id="A0A9D2N4H1"/>
<sequence>MEQFLRRTGALAPLCFLFLQTIQVVIPVVPGGVSCIIGVAIFGPVNGFFLNYVGMVTGSAISFLLARHYGQGFLLKFVSQESFQKYISWTEKGRKFDILFLLALILPGMPDDLLCLIAGLTSMSLKKYLVFTLLGRPFSLFAYSLGGLLVLENLIPLF</sequence>
<dbReference type="InterPro" id="IPR032816">
    <property type="entry name" value="VTT_dom"/>
</dbReference>
<dbReference type="EMBL" id="DWWV01000045">
    <property type="protein sequence ID" value="HJC09979.1"/>
    <property type="molecule type" value="Genomic_DNA"/>
</dbReference>
<evidence type="ECO:0000256" key="1">
    <source>
        <dbReference type="ARBA" id="ARBA00004651"/>
    </source>
</evidence>
<comment type="similarity">
    <text evidence="6">Belongs to the TVP38/TMEM64 family.</text>
</comment>
<feature type="domain" description="VTT" evidence="7">
    <location>
        <begin position="29"/>
        <end position="147"/>
    </location>
</feature>
<name>A0A9D2N4H1_9FIRM</name>
<keyword evidence="4 6" id="KW-1133">Transmembrane helix</keyword>
<dbReference type="PROSITE" id="PS51257">
    <property type="entry name" value="PROKAR_LIPOPROTEIN"/>
    <property type="match status" value="1"/>
</dbReference>
<dbReference type="PANTHER" id="PTHR12677:SF49">
    <property type="entry name" value="TVP38_TMEM64 FAMILY MEMBRANE PROTEIN"/>
    <property type="match status" value="1"/>
</dbReference>
<feature type="transmembrane region" description="Helical" evidence="6">
    <location>
        <begin position="48"/>
        <end position="66"/>
    </location>
</feature>
<comment type="subcellular location">
    <subcellularLocation>
        <location evidence="1 6">Cell membrane</location>
        <topology evidence="1 6">Multi-pass membrane protein</topology>
    </subcellularLocation>
</comment>
<feature type="transmembrane region" description="Helical" evidence="6">
    <location>
        <begin position="128"/>
        <end position="151"/>
    </location>
</feature>
<evidence type="ECO:0000256" key="5">
    <source>
        <dbReference type="ARBA" id="ARBA00023136"/>
    </source>
</evidence>
<feature type="transmembrane region" description="Helical" evidence="6">
    <location>
        <begin position="12"/>
        <end position="42"/>
    </location>
</feature>
<keyword evidence="5 6" id="KW-0472">Membrane</keyword>
<dbReference type="Proteomes" id="UP000823893">
    <property type="component" value="Unassembled WGS sequence"/>
</dbReference>